<dbReference type="Pfam" id="PF25683">
    <property type="entry name" value="URGCP_GTPase"/>
    <property type="match status" value="1"/>
</dbReference>
<dbReference type="InterPro" id="IPR057365">
    <property type="entry name" value="URGCP"/>
</dbReference>
<comment type="similarity">
    <text evidence="3">Belongs to the TRAFAC class dynamin-like GTPase superfamily. Very large inducible GTPase (VLIG) family.</text>
</comment>
<dbReference type="Proteomes" id="UP000824782">
    <property type="component" value="Unassembled WGS sequence"/>
</dbReference>
<comment type="subcellular location">
    <subcellularLocation>
        <location evidence="2">Cytoplasm</location>
    </subcellularLocation>
    <subcellularLocation>
        <location evidence="1">Nucleus</location>
    </subcellularLocation>
</comment>
<feature type="domain" description="VLIG-type G" evidence="10">
    <location>
        <begin position="1456"/>
        <end position="1697"/>
    </location>
</feature>
<reference evidence="11" key="1">
    <citation type="thesis" date="2020" institute="ProQuest LLC" country="789 East Eisenhower Parkway, Ann Arbor, MI, USA">
        <title>Comparative Genomics and Chromosome Evolution.</title>
        <authorList>
            <person name="Mudd A.B."/>
        </authorList>
    </citation>
    <scope>NUCLEOTIDE SEQUENCE</scope>
    <source>
        <strain evidence="11">237g6f4</strain>
        <tissue evidence="11">Blood</tissue>
    </source>
</reference>
<dbReference type="InterPro" id="IPR027417">
    <property type="entry name" value="P-loop_NTPase"/>
</dbReference>
<dbReference type="InterPro" id="IPR030383">
    <property type="entry name" value="G_VLIG_dom"/>
</dbReference>
<feature type="coiled-coil region" evidence="8">
    <location>
        <begin position="1757"/>
        <end position="1784"/>
    </location>
</feature>
<keyword evidence="4" id="KW-0963">Cytoplasm</keyword>
<evidence type="ECO:0000256" key="8">
    <source>
        <dbReference type="SAM" id="Coils"/>
    </source>
</evidence>
<dbReference type="Pfam" id="PF25974">
    <property type="entry name" value="URGCP_9th"/>
    <property type="match status" value="1"/>
</dbReference>
<feature type="coiled-coil region" evidence="8">
    <location>
        <begin position="89"/>
        <end position="123"/>
    </location>
</feature>
<evidence type="ECO:0000256" key="7">
    <source>
        <dbReference type="ARBA" id="ARBA00023242"/>
    </source>
</evidence>
<keyword evidence="12" id="KW-1185">Reference proteome</keyword>
<dbReference type="GO" id="GO:0005737">
    <property type="term" value="C:cytoplasm"/>
    <property type="evidence" value="ECO:0007669"/>
    <property type="project" value="UniProtKB-SubCell"/>
</dbReference>
<dbReference type="PANTHER" id="PTHR22796">
    <property type="entry name" value="URG4-RELATED"/>
    <property type="match status" value="1"/>
</dbReference>
<feature type="compositionally biased region" description="Acidic residues" evidence="9">
    <location>
        <begin position="948"/>
        <end position="971"/>
    </location>
</feature>
<dbReference type="Gene3D" id="3.40.50.300">
    <property type="entry name" value="P-loop containing nucleotide triphosphate hydrolases"/>
    <property type="match status" value="1"/>
</dbReference>
<name>A0AAV7AA20_ENGPU</name>
<evidence type="ECO:0000256" key="2">
    <source>
        <dbReference type="ARBA" id="ARBA00004496"/>
    </source>
</evidence>
<keyword evidence="6" id="KW-0342">GTP-binding</keyword>
<keyword evidence="7" id="KW-0539">Nucleus</keyword>
<dbReference type="Pfam" id="PF25496">
    <property type="entry name" value="URGCP"/>
    <property type="match status" value="1"/>
</dbReference>
<dbReference type="GO" id="GO:0005634">
    <property type="term" value="C:nucleus"/>
    <property type="evidence" value="ECO:0007669"/>
    <property type="project" value="UniProtKB-SubCell"/>
</dbReference>
<accession>A0AAV7AA20</accession>
<comment type="caution">
    <text evidence="11">The sequence shown here is derived from an EMBL/GenBank/DDBJ whole genome shotgun (WGS) entry which is preliminary data.</text>
</comment>
<evidence type="ECO:0000313" key="12">
    <source>
        <dbReference type="Proteomes" id="UP000824782"/>
    </source>
</evidence>
<dbReference type="PROSITE" id="PS51717">
    <property type="entry name" value="G_VLIG"/>
    <property type="match status" value="1"/>
</dbReference>
<feature type="region of interest" description="Disordered" evidence="9">
    <location>
        <begin position="943"/>
        <end position="980"/>
    </location>
</feature>
<keyword evidence="8" id="KW-0175">Coiled coil</keyword>
<dbReference type="EMBL" id="WNYA01000009">
    <property type="protein sequence ID" value="KAG8556968.1"/>
    <property type="molecule type" value="Genomic_DNA"/>
</dbReference>
<evidence type="ECO:0000256" key="4">
    <source>
        <dbReference type="ARBA" id="ARBA00022490"/>
    </source>
</evidence>
<keyword evidence="5" id="KW-0547">Nucleotide-binding</keyword>
<evidence type="ECO:0000256" key="9">
    <source>
        <dbReference type="SAM" id="MobiDB-lite"/>
    </source>
</evidence>
<evidence type="ECO:0000313" key="11">
    <source>
        <dbReference type="EMBL" id="KAG8556968.1"/>
    </source>
</evidence>
<sequence>MSDDEDGISTDAELPNKLQETGLDSEYWLNVLKEKLGINNVKSTQYILPEDCSLLEENIRFQWERRALRKLFNLPDKTTNVQEIQEKRRQVMKEKNEQAFKVLDELKKLRSEREDRHDKMVKEKEDEVRKALEIPSVCSAPPDKSFVDLIEYYENQIQGMEESFKKNDNITDEEVLKHASGGLALEGIFQTQNTEDVFKKREPLLCIPKTFQLLGPEKSPVFELKEFSSKIEESRFQKIVEKIGLSLSSSLNVGFWGFGLKTNTDYSQDSDSEKNSKHSNQKTYVCTTRYNYIPLASCYFTKDQLRLSQAALNNLQDIEKLISIQSDNNIVRMKANDFFQRFGSHANLGPIHFGGIYWWKASMEGITSDQLKEAKRITSEALNHYVGITSDQLKEAKRITSEALNHYVGASYAENGGDFDLSKSNTQGSIDRSTISKFQKDIQFFSTKTGGPSAVDSIFQWKAGLVTSNKTWSVIDRGFQLMPVWEIIVSNHRDQFTDVIKLSSYLMDSYTFSTGLTSKTIVGDNLLATMEKTKLFLEDVKSWKAEDAEEHLQRLIDFKQSLCETTNSYTAWVNICLSDKGLQEFLVSVVKKYQENAQKDLYSIRFSLQELLETHVYSVDNFPEASFIMRWIYTSEKNECDQISVSDFEGLLDVLKKSKENVSRIAMSLSSSREKQYQAKIQATLHVSASLYSFLKTTKKMKDKEIELLVLLIASNSGFCMKNLCFCNILGWREIEFLQNSIEDAYKEYIKLKSLCDERAQAFVLYNYASYHPTGENKEMSAQQKADRMRYMTTQLEGCILPDVNNILHQPFECCDWRKLEENLREFVYESKVKKEISVAEIAKQLENTCQSKVTIISPDQQTDMINTNSDFLQLLERLDLVKYYPQKMEKADFHKIFRSSMSDTQSKGNQLVFHYLQKLLTLDYRARYLQCKSDDDLDQKFTVTPTEGEDDMCDNSVDDFLDDGNEESDENNPSNEQPIHPMDVQMAILHCANDFMRQYIYTKLSICQFALPLLIPNPSTKCIEFPLWSFQEVKKKWKTKRKAQEDDKSNNEFVTEAETSVVSFIRFGPSTSSKSQIINWLMSKQRHDIFYHRHCKGSTKKELDKQVQFLLEISSVIVVVFSEPDAREEKGTKLLQHLLKSPIPIICLLADKACIPPKPGLKLKIGLKDRNEADLVNGITNAIQSLLSNSKQRCSLNKCEIIARSHGFMVDLDKDLSKQGREEAEVLLSLLKEKPVLAMKETFLPLQGDLWHKWCQLDKELTRLKNKSNVSIQVQESNIKSEKQSLRNKQLEKAFPLNDFMRSFLQILHSHDQSLKLYFLQWFKMFLDNLSSETLSALYENYHNVWSELKAKKQKTNNKAILQKFDDCLEQLSTKINFSTFGLEHILRELGQIYEALITKYSLKTRNKLFQLSKTDSHQHLVSGYPVELMDGDAAHVPLKWIGAVLDELIGIIGDKKLYVLSVLGIQSTGKSTLLNAMFGLQFAVSAGRCTRGAFMQLIKVDEELEHELNFQYVLVIDTEGLRAVELSNKDSVNRDNELATFVIGLGNITVINIFGENPCEMQDILQIVVQAFLRMKQVNLKPSCLFVHQNVGEITAKEKNMEGRRRLQEKLDEMTLCAAAQEHCDVTCFNDVIQFDVNTHIHYFAHLWEGDPPMAPPNPSYSENVKELRKIILNSGKQEKAANILSISMFKARVNDLWTALLNENFVFSFKNSLQIAAYNTLETKYSHWAWSLREHMLILQNRIINQIHNDTIKYVDVASLAKDLEEKYQNIQEDLNKFFTEEKNCELLAQWRASTENRFLTLKGDLIAEMKKKADDLFKAKENSKTLDTLKEKYEDKMFQESKNLALTLKGTNLNDKKLEEKFDDMWNNFINTVAATTQLPEPPKIHADLENIFLEQFKTQNKLVETIQDSYNWENFLTVFLKYIQSKRNFWLLSENLKQNDQDTIERTTSTLQRRVDEYINDKAEQIMDYQPVYFYEILNMLNTEIKNMLDRKFKFLRDYEFYISEAFRKANDPLVYLENKKNEFCQSFKISCKKTKDTASLAQLLCNTLKGSIQQEVNKRAAIELASDIKCNDQALNGNRSKLEFGLLKSLAEKECFTDYISYINHPKSAVEDFIRDCVVKYCKEKIKISDILKIKVDYFKTMISNIIERATVEVSDKRGDVKSWIEIFCQGLQNDMQLSSRHLKSVAYQDITDIGFLKEAMTKALQIVVKNLKDEIAERDLESLQKMTSTMLCEQFPGCWEQCPFCKAVCTYTTSDHDGHHSMKFHRPNSLRGTPWHNTKEFSIEICTSLVGSNLLCVKGDGRKFEYRKYQDEGAPFNEWSITPDKSDLLYWKWVTCRFKSDFENYYGFRFAGRGTIPPQWEKITKQEVIQEIEKLV</sequence>
<dbReference type="GO" id="GO:0005525">
    <property type="term" value="F:GTP binding"/>
    <property type="evidence" value="ECO:0007669"/>
    <property type="project" value="UniProtKB-KW"/>
</dbReference>
<dbReference type="InterPro" id="IPR058641">
    <property type="entry name" value="GVIN1_dom"/>
</dbReference>
<protein>
    <recommendedName>
        <fullName evidence="10">VLIG-type G domain-containing protein</fullName>
    </recommendedName>
</protein>
<evidence type="ECO:0000256" key="6">
    <source>
        <dbReference type="ARBA" id="ARBA00023134"/>
    </source>
</evidence>
<organism evidence="11 12">
    <name type="scientific">Engystomops pustulosus</name>
    <name type="common">Tungara frog</name>
    <name type="synonym">Physalaemus pustulosus</name>
    <dbReference type="NCBI Taxonomy" id="76066"/>
    <lineage>
        <taxon>Eukaryota</taxon>
        <taxon>Metazoa</taxon>
        <taxon>Chordata</taxon>
        <taxon>Craniata</taxon>
        <taxon>Vertebrata</taxon>
        <taxon>Euteleostomi</taxon>
        <taxon>Amphibia</taxon>
        <taxon>Batrachia</taxon>
        <taxon>Anura</taxon>
        <taxon>Neobatrachia</taxon>
        <taxon>Hyloidea</taxon>
        <taxon>Leptodactylidae</taxon>
        <taxon>Leiuperinae</taxon>
        <taxon>Engystomops</taxon>
    </lineage>
</organism>
<evidence type="ECO:0000256" key="1">
    <source>
        <dbReference type="ARBA" id="ARBA00004123"/>
    </source>
</evidence>
<proteinExistence type="inferred from homology"/>
<evidence type="ECO:0000259" key="10">
    <source>
        <dbReference type="PROSITE" id="PS51717"/>
    </source>
</evidence>
<gene>
    <name evidence="11" type="ORF">GDO81_018273</name>
</gene>
<dbReference type="SUPFAM" id="SSF52540">
    <property type="entry name" value="P-loop containing nucleoside triphosphate hydrolases"/>
    <property type="match status" value="1"/>
</dbReference>
<evidence type="ECO:0000256" key="3">
    <source>
        <dbReference type="ARBA" id="ARBA00006828"/>
    </source>
</evidence>
<evidence type="ECO:0000256" key="5">
    <source>
        <dbReference type="ARBA" id="ARBA00022741"/>
    </source>
</evidence>
<dbReference type="PANTHER" id="PTHR22796:SF6">
    <property type="entry name" value="INTERFERON-INDUCED VERY LARGE GTPASE 1-RELATED"/>
    <property type="match status" value="1"/>
</dbReference>